<accession>A0A1L9P7T0</accession>
<dbReference type="RefSeq" id="XP_040663266.1">
    <property type="nucleotide sequence ID" value="XM_040811326.1"/>
</dbReference>
<dbReference type="GeneID" id="63726837"/>
<dbReference type="VEuPathDB" id="FungiDB:ASPVEDRAFT_36915"/>
<gene>
    <name evidence="1" type="ORF">ASPVEDRAFT_36915</name>
</gene>
<evidence type="ECO:0000313" key="2">
    <source>
        <dbReference type="Proteomes" id="UP000184073"/>
    </source>
</evidence>
<protein>
    <submittedName>
        <fullName evidence="1">Uncharacterized protein</fullName>
    </submittedName>
</protein>
<evidence type="ECO:0000313" key="1">
    <source>
        <dbReference type="EMBL" id="OJI97503.1"/>
    </source>
</evidence>
<name>A0A1L9P7T0_ASPVE</name>
<sequence length="82" mass="8789">MFLPQKGRPLASCCENLFPSLQLPSRAFPLTATPRSVSATCHFGLYTVLSLGFDFVATGRTAKMHCCSKITLVALALVSVAK</sequence>
<organism evidence="1 2">
    <name type="scientific">Aspergillus versicolor CBS 583.65</name>
    <dbReference type="NCBI Taxonomy" id="1036611"/>
    <lineage>
        <taxon>Eukaryota</taxon>
        <taxon>Fungi</taxon>
        <taxon>Dikarya</taxon>
        <taxon>Ascomycota</taxon>
        <taxon>Pezizomycotina</taxon>
        <taxon>Eurotiomycetes</taxon>
        <taxon>Eurotiomycetidae</taxon>
        <taxon>Eurotiales</taxon>
        <taxon>Aspergillaceae</taxon>
        <taxon>Aspergillus</taxon>
        <taxon>Aspergillus subgen. Nidulantes</taxon>
    </lineage>
</organism>
<keyword evidence="2" id="KW-1185">Reference proteome</keyword>
<proteinExistence type="predicted"/>
<dbReference type="Proteomes" id="UP000184073">
    <property type="component" value="Unassembled WGS sequence"/>
</dbReference>
<dbReference type="EMBL" id="KV878125">
    <property type="protein sequence ID" value="OJI97503.1"/>
    <property type="molecule type" value="Genomic_DNA"/>
</dbReference>
<reference evidence="2" key="1">
    <citation type="journal article" date="2017" name="Genome Biol.">
        <title>Comparative genomics reveals high biological diversity and specific adaptations in the industrially and medically important fungal genus Aspergillus.</title>
        <authorList>
            <person name="de Vries R.P."/>
            <person name="Riley R."/>
            <person name="Wiebenga A."/>
            <person name="Aguilar-Osorio G."/>
            <person name="Amillis S."/>
            <person name="Uchima C.A."/>
            <person name="Anderluh G."/>
            <person name="Asadollahi M."/>
            <person name="Askin M."/>
            <person name="Barry K."/>
            <person name="Battaglia E."/>
            <person name="Bayram O."/>
            <person name="Benocci T."/>
            <person name="Braus-Stromeyer S.A."/>
            <person name="Caldana C."/>
            <person name="Canovas D."/>
            <person name="Cerqueira G.C."/>
            <person name="Chen F."/>
            <person name="Chen W."/>
            <person name="Choi C."/>
            <person name="Clum A."/>
            <person name="Dos Santos R.A."/>
            <person name="Damasio A.R."/>
            <person name="Diallinas G."/>
            <person name="Emri T."/>
            <person name="Fekete E."/>
            <person name="Flipphi M."/>
            <person name="Freyberg S."/>
            <person name="Gallo A."/>
            <person name="Gournas C."/>
            <person name="Habgood R."/>
            <person name="Hainaut M."/>
            <person name="Harispe M.L."/>
            <person name="Henrissat B."/>
            <person name="Hilden K.S."/>
            <person name="Hope R."/>
            <person name="Hossain A."/>
            <person name="Karabika E."/>
            <person name="Karaffa L."/>
            <person name="Karanyi Z."/>
            <person name="Krasevec N."/>
            <person name="Kuo A."/>
            <person name="Kusch H."/>
            <person name="LaButti K."/>
            <person name="Lagendijk E.L."/>
            <person name="Lapidus A."/>
            <person name="Levasseur A."/>
            <person name="Lindquist E."/>
            <person name="Lipzen A."/>
            <person name="Logrieco A.F."/>
            <person name="MacCabe A."/>
            <person name="Maekelae M.R."/>
            <person name="Malavazi I."/>
            <person name="Melin P."/>
            <person name="Meyer V."/>
            <person name="Mielnichuk N."/>
            <person name="Miskei M."/>
            <person name="Molnar A.P."/>
            <person name="Mule G."/>
            <person name="Ngan C.Y."/>
            <person name="Orejas M."/>
            <person name="Orosz E."/>
            <person name="Ouedraogo J.P."/>
            <person name="Overkamp K.M."/>
            <person name="Park H.-S."/>
            <person name="Perrone G."/>
            <person name="Piumi F."/>
            <person name="Punt P.J."/>
            <person name="Ram A.F."/>
            <person name="Ramon A."/>
            <person name="Rauscher S."/>
            <person name="Record E."/>
            <person name="Riano-Pachon D.M."/>
            <person name="Robert V."/>
            <person name="Roehrig J."/>
            <person name="Ruller R."/>
            <person name="Salamov A."/>
            <person name="Salih N.S."/>
            <person name="Samson R.A."/>
            <person name="Sandor E."/>
            <person name="Sanguinetti M."/>
            <person name="Schuetze T."/>
            <person name="Sepcic K."/>
            <person name="Shelest E."/>
            <person name="Sherlock G."/>
            <person name="Sophianopoulou V."/>
            <person name="Squina F.M."/>
            <person name="Sun H."/>
            <person name="Susca A."/>
            <person name="Todd R.B."/>
            <person name="Tsang A."/>
            <person name="Unkles S.E."/>
            <person name="van de Wiele N."/>
            <person name="van Rossen-Uffink D."/>
            <person name="Oliveira J.V."/>
            <person name="Vesth T.C."/>
            <person name="Visser J."/>
            <person name="Yu J.-H."/>
            <person name="Zhou M."/>
            <person name="Andersen M.R."/>
            <person name="Archer D.B."/>
            <person name="Baker S.E."/>
            <person name="Benoit I."/>
            <person name="Brakhage A.A."/>
            <person name="Braus G.H."/>
            <person name="Fischer R."/>
            <person name="Frisvad J.C."/>
            <person name="Goldman G.H."/>
            <person name="Houbraken J."/>
            <person name="Oakley B."/>
            <person name="Pocsi I."/>
            <person name="Scazzocchio C."/>
            <person name="Seiboth B."/>
            <person name="vanKuyk P.A."/>
            <person name="Wortman J."/>
            <person name="Dyer P.S."/>
            <person name="Grigoriev I.V."/>
        </authorList>
    </citation>
    <scope>NUCLEOTIDE SEQUENCE [LARGE SCALE GENOMIC DNA]</scope>
    <source>
        <strain evidence="2">CBS 583.65</strain>
    </source>
</reference>
<dbReference type="AlphaFoldDB" id="A0A1L9P7T0"/>